<evidence type="ECO:0000313" key="5">
    <source>
        <dbReference type="Proteomes" id="UP000198525"/>
    </source>
</evidence>
<accession>A0A1G8WJE5</accession>
<evidence type="ECO:0000256" key="2">
    <source>
        <dbReference type="SAM" id="SignalP"/>
    </source>
</evidence>
<feature type="region of interest" description="Disordered" evidence="1">
    <location>
        <begin position="256"/>
        <end position="275"/>
    </location>
</feature>
<reference evidence="4 5" key="1">
    <citation type="submission" date="2016-10" db="EMBL/GenBank/DDBJ databases">
        <authorList>
            <person name="de Groot N.N."/>
        </authorList>
    </citation>
    <scope>NUCLEOTIDE SEQUENCE [LARGE SCALE GENOMIC DNA]</scope>
    <source>
        <strain evidence="4 5">CGMCC 1.6133</strain>
    </source>
</reference>
<dbReference type="PROSITE" id="PS51257">
    <property type="entry name" value="PROKAR_LIPOPROTEIN"/>
    <property type="match status" value="1"/>
</dbReference>
<dbReference type="SUPFAM" id="SSF50630">
    <property type="entry name" value="Acid proteases"/>
    <property type="match status" value="1"/>
</dbReference>
<sequence>MHHFLRTSAVMSLASLMLAGCGLTPPREPTPPPLTNEAFEARMDRLEASLSSSCSVSQQALEEQQLTQQTLVADVREVGGLLRELRNDMSAQDDDSGQSLDVMSACQAVSDRFNDKVVLGRSEWIGLPDVGTYLKARIDSGANTSSLSAVDVTEFERDGENWVRFKLGLVDSDTVIESVRGEWIEAPVERRVRVIQSAGEQSRPVVNLMTSLGPISERVEFTLNDRTHLDYPVLLGRRFFMDIALIDVAEQFVHPRPEYDDAEEQSDEASSSDDA</sequence>
<dbReference type="InterPro" id="IPR021109">
    <property type="entry name" value="Peptidase_aspartic_dom_sf"/>
</dbReference>
<gene>
    <name evidence="4" type="ORF">SAMN04487954_10813</name>
</gene>
<organism evidence="4 5">
    <name type="scientific">Billgrantia gudaonensis</name>
    <dbReference type="NCBI Taxonomy" id="376427"/>
    <lineage>
        <taxon>Bacteria</taxon>
        <taxon>Pseudomonadati</taxon>
        <taxon>Pseudomonadota</taxon>
        <taxon>Gammaproteobacteria</taxon>
        <taxon>Oceanospirillales</taxon>
        <taxon>Halomonadaceae</taxon>
        <taxon>Billgrantia</taxon>
    </lineage>
</organism>
<evidence type="ECO:0000313" key="4">
    <source>
        <dbReference type="EMBL" id="SDJ77680.1"/>
    </source>
</evidence>
<proteinExistence type="predicted"/>
<dbReference type="Pfam" id="PF05618">
    <property type="entry name" value="Zn_protease"/>
    <property type="match status" value="1"/>
</dbReference>
<feature type="signal peptide" evidence="2">
    <location>
        <begin position="1"/>
        <end position="19"/>
    </location>
</feature>
<evidence type="ECO:0000259" key="3">
    <source>
        <dbReference type="Pfam" id="PF05618"/>
    </source>
</evidence>
<dbReference type="Gene3D" id="2.40.70.10">
    <property type="entry name" value="Acid Proteases"/>
    <property type="match status" value="1"/>
</dbReference>
<dbReference type="PANTHER" id="PTHR38037">
    <property type="entry name" value="ZN_PROTEASE DOMAIN-CONTAINING PROTEIN"/>
    <property type="match status" value="1"/>
</dbReference>
<protein>
    <submittedName>
        <fullName evidence="4">Uncharacterized conserved protein</fullName>
    </submittedName>
</protein>
<dbReference type="AlphaFoldDB" id="A0A1G8WJE5"/>
<dbReference type="PANTHER" id="PTHR38037:SF2">
    <property type="entry name" value="ATP-DEPENDENT ZINC PROTEASE DOMAIN-CONTAINING PROTEIN-RELATED"/>
    <property type="match status" value="1"/>
</dbReference>
<name>A0A1G8WJE5_9GAMM</name>
<dbReference type="RefSeq" id="WP_245682227.1">
    <property type="nucleotide sequence ID" value="NZ_FNES01000008.1"/>
</dbReference>
<dbReference type="STRING" id="376427.SAMN04487954_10813"/>
<feature type="chain" id="PRO_5011489773" evidence="2">
    <location>
        <begin position="20"/>
        <end position="275"/>
    </location>
</feature>
<keyword evidence="5" id="KW-1185">Reference proteome</keyword>
<dbReference type="EMBL" id="FNES01000008">
    <property type="protein sequence ID" value="SDJ77680.1"/>
    <property type="molecule type" value="Genomic_DNA"/>
</dbReference>
<feature type="domain" description="Retropepsin-like aspartic endopeptidase" evidence="3">
    <location>
        <begin position="118"/>
        <end position="256"/>
    </location>
</feature>
<evidence type="ECO:0000256" key="1">
    <source>
        <dbReference type="SAM" id="MobiDB-lite"/>
    </source>
</evidence>
<keyword evidence="2" id="KW-0732">Signal</keyword>
<feature type="compositionally biased region" description="Acidic residues" evidence="1">
    <location>
        <begin position="260"/>
        <end position="275"/>
    </location>
</feature>
<dbReference type="Proteomes" id="UP000198525">
    <property type="component" value="Unassembled WGS sequence"/>
</dbReference>
<dbReference type="InterPro" id="IPR008503">
    <property type="entry name" value="Asp_endopeptidase"/>
</dbReference>